<dbReference type="Proteomes" id="UP000230709">
    <property type="component" value="Chromosome"/>
</dbReference>
<name>A0A2D2D2Y5_METT3</name>
<dbReference type="InterPro" id="IPR053521">
    <property type="entry name" value="McjB-like"/>
</dbReference>
<dbReference type="STRING" id="595536.GCA_000178815_01817"/>
<proteinExistence type="predicted"/>
<dbReference type="EMBL" id="CP023737">
    <property type="protein sequence ID" value="ATQ69361.1"/>
    <property type="molecule type" value="Genomic_DNA"/>
</dbReference>
<evidence type="ECO:0000259" key="1">
    <source>
        <dbReference type="Pfam" id="PF13471"/>
    </source>
</evidence>
<dbReference type="RefSeq" id="WP_003608595.1">
    <property type="nucleotide sequence ID" value="NZ_ADVE02000001.1"/>
</dbReference>
<reference evidence="3" key="1">
    <citation type="submission" date="2017-10" db="EMBL/GenBank/DDBJ databases">
        <title>Completed PacBio SMRT sequence of Methylosinus trichosporium OB3b reveals presence of a third large plasmid.</title>
        <authorList>
            <person name="Charles T.C."/>
            <person name="Lynch M.D.J."/>
            <person name="Heil J.R."/>
            <person name="Cheng J."/>
        </authorList>
    </citation>
    <scope>NUCLEOTIDE SEQUENCE [LARGE SCALE GENOMIC DNA]</scope>
    <source>
        <strain evidence="3">OB3b</strain>
    </source>
</reference>
<gene>
    <name evidence="2" type="ORF">CQW49_16825</name>
</gene>
<dbReference type="NCBIfam" id="NF033537">
    <property type="entry name" value="lasso_biosyn_B2"/>
    <property type="match status" value="1"/>
</dbReference>
<keyword evidence="3" id="KW-1185">Reference proteome</keyword>
<evidence type="ECO:0000313" key="2">
    <source>
        <dbReference type="EMBL" id="ATQ69361.1"/>
    </source>
</evidence>
<dbReference type="AlphaFoldDB" id="A0A2D2D2Y5"/>
<evidence type="ECO:0000313" key="3">
    <source>
        <dbReference type="Proteomes" id="UP000230709"/>
    </source>
</evidence>
<sequence>MARRRSLSSRLRRLSQLDLSERALLLEAAVCLAFARVLLRLAPFPMLASRLGSLVSPAEARTRAVPPADPERAARCARQVGWAVRAAVGNVPFDVVCLPQAIAARVMLQRRGVASVLHFGVAKGRTKALDAHAWLDAAGVEVTGYPIAASFSEIACFI</sequence>
<dbReference type="Pfam" id="PF13471">
    <property type="entry name" value="Transglut_core3"/>
    <property type="match status" value="1"/>
</dbReference>
<organism evidence="2 3">
    <name type="scientific">Methylosinus trichosporium (strain ATCC 35070 / NCIMB 11131 / UNIQEM 75 / OB3b)</name>
    <dbReference type="NCBI Taxonomy" id="595536"/>
    <lineage>
        <taxon>Bacteria</taxon>
        <taxon>Pseudomonadati</taxon>
        <taxon>Pseudomonadota</taxon>
        <taxon>Alphaproteobacteria</taxon>
        <taxon>Hyphomicrobiales</taxon>
        <taxon>Methylocystaceae</taxon>
        <taxon>Methylosinus</taxon>
    </lineage>
</organism>
<dbReference type="KEGG" id="mtw:CQW49_16825"/>
<dbReference type="InterPro" id="IPR032708">
    <property type="entry name" value="McjB_C"/>
</dbReference>
<accession>A0A2D2D2Y5</accession>
<protein>
    <recommendedName>
        <fullName evidence="1">Microcin J25-processing protein McjB C-terminal domain-containing protein</fullName>
    </recommendedName>
</protein>
<feature type="domain" description="Microcin J25-processing protein McjB C-terminal" evidence="1">
    <location>
        <begin position="39"/>
        <end position="153"/>
    </location>
</feature>